<gene>
    <name evidence="2" type="ORF">E4665_15060</name>
</gene>
<dbReference type="PROSITE" id="PS51409">
    <property type="entry name" value="ARGINASE_2"/>
    <property type="match status" value="1"/>
</dbReference>
<dbReference type="OrthoDB" id="9805406at2"/>
<dbReference type="GO" id="GO:0033389">
    <property type="term" value="P:putrescine biosynthetic process from arginine, via agmatine"/>
    <property type="evidence" value="ECO:0007669"/>
    <property type="project" value="TreeGrafter"/>
</dbReference>
<dbReference type="RefSeq" id="WP_135349621.1">
    <property type="nucleotide sequence ID" value="NZ_SRJD01000022.1"/>
</dbReference>
<evidence type="ECO:0000313" key="2">
    <source>
        <dbReference type="EMBL" id="TGA96614.1"/>
    </source>
</evidence>
<dbReference type="Pfam" id="PF00491">
    <property type="entry name" value="Arginase"/>
    <property type="match status" value="1"/>
</dbReference>
<dbReference type="PANTHER" id="PTHR11358:SF41">
    <property type="entry name" value="ARGINASE"/>
    <property type="match status" value="1"/>
</dbReference>
<dbReference type="EMBL" id="SRJD01000022">
    <property type="protein sequence ID" value="TGA96614.1"/>
    <property type="molecule type" value="Genomic_DNA"/>
</dbReference>
<accession>A0A4Z0GKK3</accession>
<dbReference type="Proteomes" id="UP000298347">
    <property type="component" value="Unassembled WGS sequence"/>
</dbReference>
<dbReference type="InterPro" id="IPR023696">
    <property type="entry name" value="Ureohydrolase_dom_sf"/>
</dbReference>
<dbReference type="PANTHER" id="PTHR11358">
    <property type="entry name" value="ARGINASE/AGMATINASE"/>
    <property type="match status" value="1"/>
</dbReference>
<protein>
    <submittedName>
        <fullName evidence="2">Arginase</fullName>
    </submittedName>
</protein>
<keyword evidence="3" id="KW-1185">Reference proteome</keyword>
<dbReference type="GO" id="GO:0008783">
    <property type="term" value="F:agmatinase activity"/>
    <property type="evidence" value="ECO:0007669"/>
    <property type="project" value="TreeGrafter"/>
</dbReference>
<dbReference type="SUPFAM" id="SSF52768">
    <property type="entry name" value="Arginase/deacetylase"/>
    <property type="match status" value="1"/>
</dbReference>
<evidence type="ECO:0000256" key="1">
    <source>
        <dbReference type="PROSITE-ProRule" id="PRU00742"/>
    </source>
</evidence>
<comment type="caution">
    <text evidence="2">The sequence shown here is derived from an EMBL/GenBank/DDBJ whole genome shotgun (WGS) entry which is preliminary data.</text>
</comment>
<sequence>MPLLHHRITFLNFDRTYEHQKKLTQALPHQQIDFTGLRGTSLYCSPQAFQSICEKFSDLPDKGLTFIGSGNYHYVALALMREIQEPFTLILFDHHTDLNEGQIGSLLSCGSWVHHAITGIPNLKKVIMIGPHPLTVRSVPDPIRRRTVIFPDEQLPSNQTLMSLIPTDHVQISIDKDVFSPKYAKTNWSQGKLTFDKFHGIAQLLLTGKAIESVDVCGGWPILPHEHLNPKTRQWIDLNEETNLKIARLLLRKTNHHSNLMIGA</sequence>
<reference evidence="2 3" key="1">
    <citation type="journal article" date="2015" name="Int. J. Syst. Evol. Microbiol.">
        <title>Sporolactobacillus shoreae sp. nov. and Sporolactobacillus spathodeae sp. nov., two spore-forming lactic acid bacteria isolated from tree barks in Thailand.</title>
        <authorList>
            <person name="Thamacharoensuk T."/>
            <person name="Kitahara M."/>
            <person name="Ohkuma M."/>
            <person name="Thongchul N."/>
            <person name="Tanasupawat S."/>
        </authorList>
    </citation>
    <scope>NUCLEOTIDE SEQUENCE [LARGE SCALE GENOMIC DNA]</scope>
    <source>
        <strain evidence="2 3">BK92</strain>
    </source>
</reference>
<name>A0A4Z0GKK3_9BACL</name>
<comment type="similarity">
    <text evidence="1">Belongs to the arginase family.</text>
</comment>
<dbReference type="InterPro" id="IPR006035">
    <property type="entry name" value="Ureohydrolase"/>
</dbReference>
<dbReference type="Gene3D" id="3.40.800.10">
    <property type="entry name" value="Ureohydrolase domain"/>
    <property type="match status" value="1"/>
</dbReference>
<dbReference type="GO" id="GO:0046872">
    <property type="term" value="F:metal ion binding"/>
    <property type="evidence" value="ECO:0007669"/>
    <property type="project" value="InterPro"/>
</dbReference>
<proteinExistence type="inferred from homology"/>
<evidence type="ECO:0000313" key="3">
    <source>
        <dbReference type="Proteomes" id="UP000298347"/>
    </source>
</evidence>
<organism evidence="2 3">
    <name type="scientific">Sporolactobacillus shoreae</name>
    <dbReference type="NCBI Taxonomy" id="1465501"/>
    <lineage>
        <taxon>Bacteria</taxon>
        <taxon>Bacillati</taxon>
        <taxon>Bacillota</taxon>
        <taxon>Bacilli</taxon>
        <taxon>Bacillales</taxon>
        <taxon>Sporolactobacillaceae</taxon>
        <taxon>Sporolactobacillus</taxon>
    </lineage>
</organism>
<dbReference type="AlphaFoldDB" id="A0A4Z0GKK3"/>